<dbReference type="Proteomes" id="UP000733379">
    <property type="component" value="Unassembled WGS sequence"/>
</dbReference>
<reference evidence="2 3" key="1">
    <citation type="submission" date="2021-06" db="EMBL/GenBank/DDBJ databases">
        <title>Actinomycetes sequencing.</title>
        <authorList>
            <person name="Shan Q."/>
        </authorList>
    </citation>
    <scope>NUCLEOTIDE SEQUENCE [LARGE SCALE GENOMIC DNA]</scope>
    <source>
        <strain evidence="2 3">NEAU-G5</strain>
    </source>
</reference>
<dbReference type="EMBL" id="JAHKNI010000001">
    <property type="protein sequence ID" value="MBU3060477.1"/>
    <property type="molecule type" value="Genomic_DNA"/>
</dbReference>
<proteinExistence type="predicted"/>
<evidence type="ECO:0000313" key="3">
    <source>
        <dbReference type="Proteomes" id="UP000733379"/>
    </source>
</evidence>
<gene>
    <name evidence="2" type="ORF">KO481_02935</name>
</gene>
<feature type="domain" description="DUF6537" evidence="1">
    <location>
        <begin position="71"/>
        <end position="266"/>
    </location>
</feature>
<evidence type="ECO:0000313" key="2">
    <source>
        <dbReference type="EMBL" id="MBU3060477.1"/>
    </source>
</evidence>
<dbReference type="RefSeq" id="WP_215915338.1">
    <property type="nucleotide sequence ID" value="NZ_JAHKNI010000001.1"/>
</dbReference>
<accession>A0ABS6AR26</accession>
<sequence length="277" mass="30572">MERPQPRVRVSLSNNGCTRYGSGVVNARVVLECTTPETFAAAVAAVTAPPSRTVLAVPSGLLRDLEVSGPVRELIERRAAELVAYQNSKTAVAYAAVVQEVWKAERLLGDRTEFSSAVAEGMFKLTAYKDEYEVARLLTDPAFTAAVATEFAGATTLTYRLHPPVLRSLGRKKKIGFGPRSHFALRLLAKAKPLRGTIFDPFGYTAMRRTERALADHYRTMVRNATRSLTDDTYDTATALAQTSDLIRGYESVKLASIERYRRRLNELGYQAPSLPL</sequence>
<organism evidence="2 3">
    <name type="scientific">Nocardia albiluteola</name>
    <dbReference type="NCBI Taxonomy" id="2842303"/>
    <lineage>
        <taxon>Bacteria</taxon>
        <taxon>Bacillati</taxon>
        <taxon>Actinomycetota</taxon>
        <taxon>Actinomycetes</taxon>
        <taxon>Mycobacteriales</taxon>
        <taxon>Nocardiaceae</taxon>
        <taxon>Nocardia</taxon>
    </lineage>
</organism>
<keyword evidence="3" id="KW-1185">Reference proteome</keyword>
<evidence type="ECO:0000259" key="1">
    <source>
        <dbReference type="Pfam" id="PF20169"/>
    </source>
</evidence>
<dbReference type="Pfam" id="PF20169">
    <property type="entry name" value="DUF6537"/>
    <property type="match status" value="1"/>
</dbReference>
<protein>
    <recommendedName>
        <fullName evidence="1">DUF6537 domain-containing protein</fullName>
    </recommendedName>
</protein>
<dbReference type="InterPro" id="IPR046667">
    <property type="entry name" value="DUF6537"/>
</dbReference>
<name>A0ABS6AR26_9NOCA</name>
<comment type="caution">
    <text evidence="2">The sequence shown here is derived from an EMBL/GenBank/DDBJ whole genome shotgun (WGS) entry which is preliminary data.</text>
</comment>